<dbReference type="InterPro" id="IPR020993">
    <property type="entry name" value="Centromere_CenpK"/>
</dbReference>
<dbReference type="OrthoDB" id="9445768at2759"/>
<comment type="similarity">
    <text evidence="3">Belongs to the CENP-K/MCM22 family.</text>
</comment>
<feature type="region of interest" description="Disordered" evidence="8">
    <location>
        <begin position="66"/>
        <end position="91"/>
    </location>
</feature>
<dbReference type="EMBL" id="KZ819302">
    <property type="protein sequence ID" value="PWN95883.1"/>
    <property type="molecule type" value="Genomic_DNA"/>
</dbReference>
<dbReference type="GO" id="GO:0000775">
    <property type="term" value="C:chromosome, centromeric region"/>
    <property type="evidence" value="ECO:0007669"/>
    <property type="project" value="UniProtKB-SubCell"/>
</dbReference>
<feature type="region of interest" description="Disordered" evidence="8">
    <location>
        <begin position="1"/>
        <end position="32"/>
    </location>
</feature>
<evidence type="ECO:0000256" key="3">
    <source>
        <dbReference type="ARBA" id="ARBA00005795"/>
    </source>
</evidence>
<evidence type="ECO:0000256" key="8">
    <source>
        <dbReference type="SAM" id="MobiDB-lite"/>
    </source>
</evidence>
<evidence type="ECO:0000256" key="4">
    <source>
        <dbReference type="ARBA" id="ARBA00022454"/>
    </source>
</evidence>
<dbReference type="PANTHER" id="PTHR14401:SF6">
    <property type="entry name" value="CENTROMERE PROTEIN K"/>
    <property type="match status" value="1"/>
</dbReference>
<keyword evidence="5" id="KW-0175">Coiled coil</keyword>
<evidence type="ECO:0000313" key="9">
    <source>
        <dbReference type="EMBL" id="PWN95883.1"/>
    </source>
</evidence>
<dbReference type="Pfam" id="PF11802">
    <property type="entry name" value="CENP-K"/>
    <property type="match status" value="1"/>
</dbReference>
<reference evidence="9 10" key="1">
    <citation type="journal article" date="2018" name="Mol. Biol. Evol.">
        <title>Broad Genomic Sampling Reveals a Smut Pathogenic Ancestry of the Fungal Clade Ustilaginomycotina.</title>
        <authorList>
            <person name="Kijpornyongpan T."/>
            <person name="Mondo S.J."/>
            <person name="Barry K."/>
            <person name="Sandor L."/>
            <person name="Lee J."/>
            <person name="Lipzen A."/>
            <person name="Pangilinan J."/>
            <person name="LaButti K."/>
            <person name="Hainaut M."/>
            <person name="Henrissat B."/>
            <person name="Grigoriev I.V."/>
            <person name="Spatafora J.W."/>
            <person name="Aime M.C."/>
        </authorList>
    </citation>
    <scope>NUCLEOTIDE SEQUENCE [LARGE SCALE GENOMIC DNA]</scope>
    <source>
        <strain evidence="9 10">MCA 4186</strain>
    </source>
</reference>
<feature type="region of interest" description="Disordered" evidence="8">
    <location>
        <begin position="119"/>
        <end position="140"/>
    </location>
</feature>
<dbReference type="GO" id="GO:0051382">
    <property type="term" value="P:kinetochore assembly"/>
    <property type="evidence" value="ECO:0007669"/>
    <property type="project" value="InterPro"/>
</dbReference>
<evidence type="ECO:0000256" key="5">
    <source>
        <dbReference type="ARBA" id="ARBA00023054"/>
    </source>
</evidence>
<dbReference type="GO" id="GO:0000070">
    <property type="term" value="P:mitotic sister chromatid segregation"/>
    <property type="evidence" value="ECO:0007669"/>
    <property type="project" value="TreeGrafter"/>
</dbReference>
<dbReference type="RefSeq" id="XP_025596162.1">
    <property type="nucleotide sequence ID" value="XM_025743195.1"/>
</dbReference>
<comment type="subcellular location">
    <subcellularLocation>
        <location evidence="2">Chromosome</location>
        <location evidence="2">Centromere</location>
    </subcellularLocation>
    <subcellularLocation>
        <location evidence="1">Nucleus</location>
    </subcellularLocation>
</comment>
<feature type="compositionally biased region" description="Acidic residues" evidence="8">
    <location>
        <begin position="119"/>
        <end position="134"/>
    </location>
</feature>
<sequence>MATLNAARASASTSARQEVQAQASTSAAAAAAAPPLAGLLPPSFANASQASADLLARLRPLALKEAERREREAKGVGKAPAGDEQEEETEEMMQLLQEARVRNDAEWRRIRTILLQLGDEEPVEAPPPEEAEQETQERQLRQKELQLRKLDHELALLETDLAALPPPQSKLAQLLDARACLLQSVQQYDEALEALRREVEREACGLDADRKLLSDLSDVQLGLQRRREMEEQREREMGADEVAAALKQKLQLVESDLGVLLNALIATSNRLFSDASARSRAQLRALLDSLMNSAWDTPAEPYVDSRKYPAALAAFLVRANVALEHPADARRLRLVGFQRGVGATQ</sequence>
<dbReference type="AlphaFoldDB" id="A0A316Z6U5"/>
<evidence type="ECO:0000313" key="10">
    <source>
        <dbReference type="Proteomes" id="UP000245946"/>
    </source>
</evidence>
<keyword evidence="4" id="KW-0158">Chromosome</keyword>
<keyword evidence="7" id="KW-0137">Centromere</keyword>
<evidence type="ECO:0000256" key="6">
    <source>
        <dbReference type="ARBA" id="ARBA00023242"/>
    </source>
</evidence>
<name>A0A316Z6U5_9BASI</name>
<keyword evidence="6" id="KW-0539">Nucleus</keyword>
<gene>
    <name evidence="9" type="ORF">FA09DRAFT_331825</name>
</gene>
<proteinExistence type="inferred from homology"/>
<dbReference type="PANTHER" id="PTHR14401">
    <property type="entry name" value="CENTROMERE PROTEIN K"/>
    <property type="match status" value="1"/>
</dbReference>
<feature type="compositionally biased region" description="Basic and acidic residues" evidence="8">
    <location>
        <begin position="66"/>
        <end position="75"/>
    </location>
</feature>
<keyword evidence="10" id="KW-1185">Reference proteome</keyword>
<evidence type="ECO:0000256" key="2">
    <source>
        <dbReference type="ARBA" id="ARBA00004584"/>
    </source>
</evidence>
<dbReference type="GeneID" id="37270739"/>
<dbReference type="Proteomes" id="UP000245946">
    <property type="component" value="Unassembled WGS sequence"/>
</dbReference>
<evidence type="ECO:0000256" key="1">
    <source>
        <dbReference type="ARBA" id="ARBA00004123"/>
    </source>
</evidence>
<accession>A0A316Z6U5</accession>
<dbReference type="GO" id="GO:0005634">
    <property type="term" value="C:nucleus"/>
    <property type="evidence" value="ECO:0007669"/>
    <property type="project" value="UniProtKB-SubCell"/>
</dbReference>
<organism evidence="9 10">
    <name type="scientific">Tilletiopsis washingtonensis</name>
    <dbReference type="NCBI Taxonomy" id="58919"/>
    <lineage>
        <taxon>Eukaryota</taxon>
        <taxon>Fungi</taxon>
        <taxon>Dikarya</taxon>
        <taxon>Basidiomycota</taxon>
        <taxon>Ustilaginomycotina</taxon>
        <taxon>Exobasidiomycetes</taxon>
        <taxon>Entylomatales</taxon>
        <taxon>Entylomatales incertae sedis</taxon>
        <taxon>Tilletiopsis</taxon>
    </lineage>
</organism>
<protein>
    <submittedName>
        <fullName evidence="9">Uncharacterized protein</fullName>
    </submittedName>
</protein>
<evidence type="ECO:0000256" key="7">
    <source>
        <dbReference type="ARBA" id="ARBA00023328"/>
    </source>
</evidence>